<feature type="domain" description="OLD protein-like TOPRIM" evidence="1">
    <location>
        <begin position="387"/>
        <end position="451"/>
    </location>
</feature>
<name>A0A7W4JCB4_9PROT</name>
<accession>A0A7W4JCB4</accession>
<dbReference type="InterPro" id="IPR034139">
    <property type="entry name" value="TOPRIM_OLD"/>
</dbReference>
<comment type="caution">
    <text evidence="2">The sequence shown here is derived from an EMBL/GenBank/DDBJ whole genome shotgun (WGS) entry which is preliminary data.</text>
</comment>
<sequence length="570" mass="61792">MFIRKLEIKNFRGVTHLSLNLDETTVIFGSNNTGKSTVLNAIHAVLSRTLSRRSGVFTEYDYHLGVGREPTDADPIEIKLTFSETSADEWPEAKVQQLGPVVGIGTDGLQTITVRLTGKYDDALDIFVSNFEFLDPAGNPYPSNPNAGRRLQQIIPAFYLAALRDAAKEFRPGAPFWGPFVKALKIDPAIRAEIEEEIAALNQRVLDAHTGFESVKQRLAKSATLVPLGGGSAPVSIEALPSRVFDILAKTQVMLSGVSGAALPLGQHGEGTQSLAVICLFDAFLDARLVGEYGEGAIPILTLEEPEAHLHPAAVRSVGRMLAGFSGQKIITTHSGDLLAAVPLKALRRLRRVDGDVKAFQIADGAIDELELKRLDHHVRRHRGGFLFAKVWILVEGETDETVFQECARILGHDLFGEGICCFKFVELGVAPFIRLADQLGISWIVVADGDAAGGKYVATARGLLNGRNVDEHIVQLPTYDIETLLCLHGYGHLYAASVSPQKLAANPNPHTHGTEQYWEHVVNKLQPDKGKPTRILPVIDALEDAGPPAVPQVIKNVIDQALIAAKEGA</sequence>
<evidence type="ECO:0000313" key="3">
    <source>
        <dbReference type="Proteomes" id="UP000525623"/>
    </source>
</evidence>
<organism evidence="2 3">
    <name type="scientific">Gluconacetobacter tumulicola</name>
    <dbReference type="NCBI Taxonomy" id="1017177"/>
    <lineage>
        <taxon>Bacteria</taxon>
        <taxon>Pseudomonadati</taxon>
        <taxon>Pseudomonadota</taxon>
        <taxon>Alphaproteobacteria</taxon>
        <taxon>Acetobacterales</taxon>
        <taxon>Acetobacteraceae</taxon>
        <taxon>Gluconacetobacter</taxon>
    </lineage>
</organism>
<evidence type="ECO:0000259" key="1">
    <source>
        <dbReference type="Pfam" id="PF20469"/>
    </source>
</evidence>
<dbReference type="SUPFAM" id="SSF52540">
    <property type="entry name" value="P-loop containing nucleoside triphosphate hydrolases"/>
    <property type="match status" value="1"/>
</dbReference>
<keyword evidence="3" id="KW-1185">Reference proteome</keyword>
<reference evidence="2 3" key="1">
    <citation type="submission" date="2020-04" db="EMBL/GenBank/DDBJ databases">
        <title>Description of novel Gluconacetobacter.</title>
        <authorList>
            <person name="Sombolestani A."/>
        </authorList>
    </citation>
    <scope>NUCLEOTIDE SEQUENCE [LARGE SCALE GENOMIC DNA]</scope>
    <source>
        <strain evidence="2 3">LMG 27725</strain>
    </source>
</reference>
<dbReference type="EMBL" id="JABEQL010000005">
    <property type="protein sequence ID" value="MBB2178628.1"/>
    <property type="molecule type" value="Genomic_DNA"/>
</dbReference>
<dbReference type="Pfam" id="PF20469">
    <property type="entry name" value="OLD-like_TOPRIM"/>
    <property type="match status" value="1"/>
</dbReference>
<evidence type="ECO:0000313" key="2">
    <source>
        <dbReference type="EMBL" id="MBB2178628.1"/>
    </source>
</evidence>
<dbReference type="InterPro" id="IPR022602">
    <property type="entry name" value="DUF2813"/>
</dbReference>
<dbReference type="AlphaFoldDB" id="A0A7W4JCB4"/>
<gene>
    <name evidence="2" type="ORF">HLH29_05460</name>
</gene>
<dbReference type="InterPro" id="IPR051396">
    <property type="entry name" value="Bact_Antivir_Def_Nuclease"/>
</dbReference>
<proteinExistence type="predicted"/>
<dbReference type="Pfam" id="PF11398">
    <property type="entry name" value="DUF2813"/>
    <property type="match status" value="1"/>
</dbReference>
<dbReference type="PANTHER" id="PTHR43581:SF4">
    <property type="entry name" value="ATP_GTP PHOSPHATASE"/>
    <property type="match status" value="1"/>
</dbReference>
<protein>
    <submittedName>
        <fullName evidence="2">DUF2813 domain-containing protein</fullName>
    </submittedName>
</protein>
<dbReference type="Proteomes" id="UP000525623">
    <property type="component" value="Unassembled WGS sequence"/>
</dbReference>
<dbReference type="Gene3D" id="3.40.50.300">
    <property type="entry name" value="P-loop containing nucleotide triphosphate hydrolases"/>
    <property type="match status" value="2"/>
</dbReference>
<dbReference type="RefSeq" id="WP_182964945.1">
    <property type="nucleotide sequence ID" value="NZ_BAABGC010000009.1"/>
</dbReference>
<dbReference type="CDD" id="cd01026">
    <property type="entry name" value="TOPRIM_OLD"/>
    <property type="match status" value="1"/>
</dbReference>
<dbReference type="PANTHER" id="PTHR43581">
    <property type="entry name" value="ATP/GTP PHOSPHATASE"/>
    <property type="match status" value="1"/>
</dbReference>
<dbReference type="InterPro" id="IPR027417">
    <property type="entry name" value="P-loop_NTPase"/>
</dbReference>